<evidence type="ECO:0000256" key="2">
    <source>
        <dbReference type="ARBA" id="ARBA00008018"/>
    </source>
</evidence>
<reference evidence="7" key="1">
    <citation type="journal article" date="2019" name="Nat. Commun.">
        <title>Expansion of phycobilisome linker gene families in mesophilic red algae.</title>
        <authorList>
            <person name="Lee J."/>
            <person name="Kim D."/>
            <person name="Bhattacharya D."/>
            <person name="Yoon H.S."/>
        </authorList>
    </citation>
    <scope>NUCLEOTIDE SEQUENCE [LARGE SCALE GENOMIC DNA]</scope>
    <source>
        <strain evidence="7">CCMP 1328</strain>
    </source>
</reference>
<feature type="compositionally biased region" description="Basic and acidic residues" evidence="4">
    <location>
        <begin position="181"/>
        <end position="195"/>
    </location>
</feature>
<dbReference type="Pfam" id="PF01918">
    <property type="entry name" value="Alba"/>
    <property type="match status" value="1"/>
</dbReference>
<protein>
    <submittedName>
        <fullName evidence="6">Ribonuclease P protein subunit p25-like protein</fullName>
    </submittedName>
</protein>
<evidence type="ECO:0000256" key="4">
    <source>
        <dbReference type="SAM" id="MobiDB-lite"/>
    </source>
</evidence>
<dbReference type="Gene3D" id="3.30.110.20">
    <property type="entry name" value="Alba-like domain"/>
    <property type="match status" value="1"/>
</dbReference>
<keyword evidence="7" id="KW-1185">Reference proteome</keyword>
<evidence type="ECO:0000256" key="3">
    <source>
        <dbReference type="ARBA" id="ARBA00023242"/>
    </source>
</evidence>
<dbReference type="OrthoDB" id="424402at2759"/>
<gene>
    <name evidence="6" type="ORF">FVE85_7519</name>
</gene>
<feature type="domain" description="DNA/RNA-binding protein Alba-like" evidence="5">
    <location>
        <begin position="36"/>
        <end position="96"/>
    </location>
</feature>
<dbReference type="AlphaFoldDB" id="A0A5J4ZA97"/>
<dbReference type="InterPro" id="IPR051958">
    <property type="entry name" value="Alba-like_NAB"/>
</dbReference>
<comment type="caution">
    <text evidence="6">The sequence shown here is derived from an EMBL/GenBank/DDBJ whole genome shotgun (WGS) entry which is preliminary data.</text>
</comment>
<accession>A0A5J4ZA97</accession>
<evidence type="ECO:0000259" key="5">
    <source>
        <dbReference type="Pfam" id="PF01918"/>
    </source>
</evidence>
<dbReference type="PANTHER" id="PTHR13516">
    <property type="entry name" value="RIBONUCLEASE P SUBUNIT P25"/>
    <property type="match status" value="1"/>
</dbReference>
<evidence type="ECO:0000313" key="7">
    <source>
        <dbReference type="Proteomes" id="UP000324585"/>
    </source>
</evidence>
<evidence type="ECO:0000256" key="1">
    <source>
        <dbReference type="ARBA" id="ARBA00004123"/>
    </source>
</evidence>
<dbReference type="SUPFAM" id="SSF82704">
    <property type="entry name" value="AlbA-like"/>
    <property type="match status" value="1"/>
</dbReference>
<feature type="compositionally biased region" description="Low complexity" evidence="4">
    <location>
        <begin position="196"/>
        <end position="213"/>
    </location>
</feature>
<dbReference type="InterPro" id="IPR036882">
    <property type="entry name" value="Alba-like_dom_sf"/>
</dbReference>
<dbReference type="InterPro" id="IPR002775">
    <property type="entry name" value="DNA/RNA-bd_Alba-like"/>
</dbReference>
<keyword evidence="3" id="KW-0539">Nucleus</keyword>
<comment type="similarity">
    <text evidence="2">Belongs to the histone-like Alba family.</text>
</comment>
<proteinExistence type="inferred from homology"/>
<feature type="region of interest" description="Disordered" evidence="4">
    <location>
        <begin position="166"/>
        <end position="256"/>
    </location>
</feature>
<dbReference type="GO" id="GO:0005634">
    <property type="term" value="C:nucleus"/>
    <property type="evidence" value="ECO:0007669"/>
    <property type="project" value="UniProtKB-SubCell"/>
</dbReference>
<feature type="compositionally biased region" description="Basic residues" evidence="4">
    <location>
        <begin position="214"/>
        <end position="227"/>
    </location>
</feature>
<sequence>MDKYRKVKVERPQVKEVGQVAEGAAIPETQGMVWVAAGGKIRSYLTVCTELLGGDPGKAEGITVVGLGEAINKTVTVVECVKRLVPGLHQITQISTVSITEEWEPTQKGLEKILTSKITSCIKIFLTTNPAASHPSHSCYQGPLPSQTESPEALIDAVVEDAEKVRKPYKLSSRQNKKKASHGEQAGKGRNKEKSAAGAPAATGSAEEATATKKNSHKVSSRRRKAQKAADAKNSAEANGGEAPPAQPSSTVNDEK</sequence>
<organism evidence="6 7">
    <name type="scientific">Porphyridium purpureum</name>
    <name type="common">Red alga</name>
    <name type="synonym">Porphyridium cruentum</name>
    <dbReference type="NCBI Taxonomy" id="35688"/>
    <lineage>
        <taxon>Eukaryota</taxon>
        <taxon>Rhodophyta</taxon>
        <taxon>Bangiophyceae</taxon>
        <taxon>Porphyridiales</taxon>
        <taxon>Porphyridiaceae</taxon>
        <taxon>Porphyridium</taxon>
    </lineage>
</organism>
<name>A0A5J4ZA97_PORPP</name>
<dbReference type="GO" id="GO:0003676">
    <property type="term" value="F:nucleic acid binding"/>
    <property type="evidence" value="ECO:0007669"/>
    <property type="project" value="InterPro"/>
</dbReference>
<dbReference type="EMBL" id="VRMN01000001">
    <property type="protein sequence ID" value="KAA8499934.1"/>
    <property type="molecule type" value="Genomic_DNA"/>
</dbReference>
<evidence type="ECO:0000313" key="6">
    <source>
        <dbReference type="EMBL" id="KAA8499934.1"/>
    </source>
</evidence>
<dbReference type="Proteomes" id="UP000324585">
    <property type="component" value="Unassembled WGS sequence"/>
</dbReference>
<comment type="subcellular location">
    <subcellularLocation>
        <location evidence="1">Nucleus</location>
    </subcellularLocation>
</comment>